<dbReference type="InterPro" id="IPR000835">
    <property type="entry name" value="HTH_MarR-typ"/>
</dbReference>
<sequence>MAKVADDRTIPTSICHEVASIMDVVTFRMARLVAVQNRAGQHWTDRKFDLSLNEWWLLAVTHAHQFVRAGDIADMLAMDKSQLSRLIKSLVAKKLIKRTSDPEDARATMIHVTGKGHMVHDRLLKEVVRRSETELAPLSGEELRQLNDLLERLTEHNLGLLHKHC</sequence>
<reference evidence="2" key="1">
    <citation type="journal article" date="2015" name="Nature">
        <title>Complex archaea that bridge the gap between prokaryotes and eukaryotes.</title>
        <authorList>
            <person name="Spang A."/>
            <person name="Saw J.H."/>
            <person name="Jorgensen S.L."/>
            <person name="Zaremba-Niedzwiedzka K."/>
            <person name="Martijn J."/>
            <person name="Lind A.E."/>
            <person name="van Eijk R."/>
            <person name="Schleper C."/>
            <person name="Guy L."/>
            <person name="Ettema T.J."/>
        </authorList>
    </citation>
    <scope>NUCLEOTIDE SEQUENCE</scope>
</reference>
<gene>
    <name evidence="2" type="ORF">LCGC14_0633420</name>
</gene>
<dbReference type="Gene3D" id="1.10.10.10">
    <property type="entry name" value="Winged helix-like DNA-binding domain superfamily/Winged helix DNA-binding domain"/>
    <property type="match status" value="1"/>
</dbReference>
<dbReference type="InterPro" id="IPR036388">
    <property type="entry name" value="WH-like_DNA-bd_sf"/>
</dbReference>
<dbReference type="PANTHER" id="PTHR33164:SF43">
    <property type="entry name" value="HTH-TYPE TRANSCRIPTIONAL REPRESSOR YETL"/>
    <property type="match status" value="1"/>
</dbReference>
<dbReference type="Pfam" id="PF12802">
    <property type="entry name" value="MarR_2"/>
    <property type="match status" value="1"/>
</dbReference>
<dbReference type="PROSITE" id="PS50995">
    <property type="entry name" value="HTH_MARR_2"/>
    <property type="match status" value="1"/>
</dbReference>
<dbReference type="PRINTS" id="PR00598">
    <property type="entry name" value="HTHMARR"/>
</dbReference>
<organism evidence="2">
    <name type="scientific">marine sediment metagenome</name>
    <dbReference type="NCBI Taxonomy" id="412755"/>
    <lineage>
        <taxon>unclassified sequences</taxon>
        <taxon>metagenomes</taxon>
        <taxon>ecological metagenomes</taxon>
    </lineage>
</organism>
<accession>A0A0F9RKS1</accession>
<name>A0A0F9RKS1_9ZZZZ</name>
<dbReference type="SUPFAM" id="SSF46785">
    <property type="entry name" value="Winged helix' DNA-binding domain"/>
    <property type="match status" value="1"/>
</dbReference>
<dbReference type="EMBL" id="LAZR01001116">
    <property type="protein sequence ID" value="KKN50387.1"/>
    <property type="molecule type" value="Genomic_DNA"/>
</dbReference>
<dbReference type="InterPro" id="IPR036390">
    <property type="entry name" value="WH_DNA-bd_sf"/>
</dbReference>
<evidence type="ECO:0000259" key="1">
    <source>
        <dbReference type="PROSITE" id="PS50995"/>
    </source>
</evidence>
<feature type="domain" description="HTH marR-type" evidence="1">
    <location>
        <begin position="22"/>
        <end position="155"/>
    </location>
</feature>
<proteinExistence type="predicted"/>
<comment type="caution">
    <text evidence="2">The sequence shown here is derived from an EMBL/GenBank/DDBJ whole genome shotgun (WGS) entry which is preliminary data.</text>
</comment>
<dbReference type="InterPro" id="IPR039422">
    <property type="entry name" value="MarR/SlyA-like"/>
</dbReference>
<dbReference type="GO" id="GO:0003700">
    <property type="term" value="F:DNA-binding transcription factor activity"/>
    <property type="evidence" value="ECO:0007669"/>
    <property type="project" value="InterPro"/>
</dbReference>
<evidence type="ECO:0000313" key="2">
    <source>
        <dbReference type="EMBL" id="KKN50387.1"/>
    </source>
</evidence>
<protein>
    <recommendedName>
        <fullName evidence="1">HTH marR-type domain-containing protein</fullName>
    </recommendedName>
</protein>
<dbReference type="SMART" id="SM00347">
    <property type="entry name" value="HTH_MARR"/>
    <property type="match status" value="1"/>
</dbReference>
<dbReference type="AlphaFoldDB" id="A0A0F9RKS1"/>
<dbReference type="GO" id="GO:0006950">
    <property type="term" value="P:response to stress"/>
    <property type="evidence" value="ECO:0007669"/>
    <property type="project" value="TreeGrafter"/>
</dbReference>
<dbReference type="PANTHER" id="PTHR33164">
    <property type="entry name" value="TRANSCRIPTIONAL REGULATOR, MARR FAMILY"/>
    <property type="match status" value="1"/>
</dbReference>